<keyword evidence="3" id="KW-0862">Zinc</keyword>
<dbReference type="Gene3D" id="2.170.150.70">
    <property type="match status" value="1"/>
</dbReference>
<organism evidence="5 6">
    <name type="scientific">Massarina eburnea CBS 473.64</name>
    <dbReference type="NCBI Taxonomy" id="1395130"/>
    <lineage>
        <taxon>Eukaryota</taxon>
        <taxon>Fungi</taxon>
        <taxon>Dikarya</taxon>
        <taxon>Ascomycota</taxon>
        <taxon>Pezizomycotina</taxon>
        <taxon>Dothideomycetes</taxon>
        <taxon>Pleosporomycetidae</taxon>
        <taxon>Pleosporales</taxon>
        <taxon>Massarineae</taxon>
        <taxon>Massarinaceae</taxon>
        <taxon>Massarina</taxon>
    </lineage>
</organism>
<dbReference type="InterPro" id="IPR006913">
    <property type="entry name" value="CENP-V/GFA"/>
</dbReference>
<name>A0A6A6RK39_9PLEO</name>
<evidence type="ECO:0000256" key="3">
    <source>
        <dbReference type="ARBA" id="ARBA00022833"/>
    </source>
</evidence>
<evidence type="ECO:0000259" key="4">
    <source>
        <dbReference type="PROSITE" id="PS51891"/>
    </source>
</evidence>
<evidence type="ECO:0000256" key="2">
    <source>
        <dbReference type="ARBA" id="ARBA00022723"/>
    </source>
</evidence>
<evidence type="ECO:0000313" key="6">
    <source>
        <dbReference type="Proteomes" id="UP000799753"/>
    </source>
</evidence>
<evidence type="ECO:0000256" key="1">
    <source>
        <dbReference type="ARBA" id="ARBA00005495"/>
    </source>
</evidence>
<feature type="domain" description="CENP-V/GFA" evidence="4">
    <location>
        <begin position="6"/>
        <end position="138"/>
    </location>
</feature>
<comment type="similarity">
    <text evidence="1">Belongs to the Gfa family.</text>
</comment>
<gene>
    <name evidence="5" type="ORF">P280DRAFT_473788</name>
</gene>
<proteinExistence type="inferred from homology"/>
<dbReference type="InterPro" id="IPR011057">
    <property type="entry name" value="Mss4-like_sf"/>
</dbReference>
<dbReference type="AlphaFoldDB" id="A0A6A6RK39"/>
<dbReference type="SUPFAM" id="SSF51316">
    <property type="entry name" value="Mss4-like"/>
    <property type="match status" value="1"/>
</dbReference>
<dbReference type="GO" id="GO:0016846">
    <property type="term" value="F:carbon-sulfur lyase activity"/>
    <property type="evidence" value="ECO:0007669"/>
    <property type="project" value="InterPro"/>
</dbReference>
<evidence type="ECO:0000313" key="5">
    <source>
        <dbReference type="EMBL" id="KAF2635535.1"/>
    </source>
</evidence>
<sequence length="192" mass="21834">MSSQVYDGSCHCGIVQYKIRLTLPPEIDADLHEGVTLISKCNCSTCLKLNMFHTRPGEPATDFIVTSSFNISDLGICNAFRGNSSWYFWKRCGVQCFNVCGVWVQEPLDINKWVGKEGNGTDVQLVWRTVPYSNLGFEPEHFVSANAVTIEGVDLLEWHEKEWILYCENRFLEEGTSIPEARYRRPHPGGCY</sequence>
<reference evidence="5" key="1">
    <citation type="journal article" date="2020" name="Stud. Mycol.">
        <title>101 Dothideomycetes genomes: a test case for predicting lifestyles and emergence of pathogens.</title>
        <authorList>
            <person name="Haridas S."/>
            <person name="Albert R."/>
            <person name="Binder M."/>
            <person name="Bloem J."/>
            <person name="Labutti K."/>
            <person name="Salamov A."/>
            <person name="Andreopoulos B."/>
            <person name="Baker S."/>
            <person name="Barry K."/>
            <person name="Bills G."/>
            <person name="Bluhm B."/>
            <person name="Cannon C."/>
            <person name="Castanera R."/>
            <person name="Culley D."/>
            <person name="Daum C."/>
            <person name="Ezra D."/>
            <person name="Gonzalez J."/>
            <person name="Henrissat B."/>
            <person name="Kuo A."/>
            <person name="Liang C."/>
            <person name="Lipzen A."/>
            <person name="Lutzoni F."/>
            <person name="Magnuson J."/>
            <person name="Mondo S."/>
            <person name="Nolan M."/>
            <person name="Ohm R."/>
            <person name="Pangilinan J."/>
            <person name="Park H.-J."/>
            <person name="Ramirez L."/>
            <person name="Alfaro M."/>
            <person name="Sun H."/>
            <person name="Tritt A."/>
            <person name="Yoshinaga Y."/>
            <person name="Zwiers L.-H."/>
            <person name="Turgeon B."/>
            <person name="Goodwin S."/>
            <person name="Spatafora J."/>
            <person name="Crous P."/>
            <person name="Grigoriev I."/>
        </authorList>
    </citation>
    <scope>NUCLEOTIDE SEQUENCE</scope>
    <source>
        <strain evidence="5">CBS 473.64</strain>
    </source>
</reference>
<dbReference type="GO" id="GO:0046872">
    <property type="term" value="F:metal ion binding"/>
    <property type="evidence" value="ECO:0007669"/>
    <property type="project" value="UniProtKB-KW"/>
</dbReference>
<dbReference type="EMBL" id="MU006806">
    <property type="protein sequence ID" value="KAF2635535.1"/>
    <property type="molecule type" value="Genomic_DNA"/>
</dbReference>
<keyword evidence="6" id="KW-1185">Reference proteome</keyword>
<dbReference type="OrthoDB" id="3930719at2759"/>
<dbReference type="PROSITE" id="PS51891">
    <property type="entry name" value="CENP_V_GFA"/>
    <property type="match status" value="1"/>
</dbReference>
<keyword evidence="2" id="KW-0479">Metal-binding</keyword>
<protein>
    <recommendedName>
        <fullName evidence="4">CENP-V/GFA domain-containing protein</fullName>
    </recommendedName>
</protein>
<accession>A0A6A6RK39</accession>
<dbReference type="Proteomes" id="UP000799753">
    <property type="component" value="Unassembled WGS sequence"/>
</dbReference>